<sequence length="592" mass="61490">MGINSHAGRARRFWLGIALASSAAAHGAAAQPASASPAVSPSDSFREICVRSGAQMDAVIAAARAAGFAPAQANPAAPPGFTKAVALERGKDAARLVVVVSTGKSAISKAIPTEIPARACAVTAPSGAWDARAFAREWVGIPPQLDVEGLVAYSYFERAQGNAAAADNDLPALIAGANAGELRTLVVREAGELRALSWVVVEAPSPPLSIPATSMPLPSTPPPSTPAAQSPAALASRHETDPFAPCRWEASGKGRNARSSFFCPDETGKFRVTSARGVTEQTPALAGGGDVAAMLKLAAFYADGPQPARDSVGAFAWSRRAAEAGAPGGAFNTGLAYDGGNGVAADRAEAQRWYRAAVDRDYPPAMINLAAMLLAGANGDDAVNRQAAALVRRAADAGSPDGLFNMGHLSETGLGVPKDMAEAQRWYRLAADRKDSRAMLRLGQIHADGIGGVARDDAEGARWMAQGVKPMLGIGMAMNEIYAGIYRLDDAGRRAEFARAAEKDPGLALKLGMHLAYAKNPARNPGEALRFLRIAADAGSPIAALVIGVMHAEGDGVPRNDVEAIKWLRADNRLRSTGSFQRISRFADSPAP</sequence>
<evidence type="ECO:0000256" key="2">
    <source>
        <dbReference type="SAM" id="SignalP"/>
    </source>
</evidence>
<protein>
    <submittedName>
        <fullName evidence="3">Sel1 repeat family protein</fullName>
    </submittedName>
</protein>
<proteinExistence type="predicted"/>
<dbReference type="InterPro" id="IPR006597">
    <property type="entry name" value="Sel1-like"/>
</dbReference>
<evidence type="ECO:0000313" key="3">
    <source>
        <dbReference type="EMBL" id="MBY8824961.1"/>
    </source>
</evidence>
<keyword evidence="2" id="KW-0732">Signal</keyword>
<dbReference type="PANTHER" id="PTHR45011">
    <property type="entry name" value="DAP3-BINDING CELL DEATH ENHANCER 1"/>
    <property type="match status" value="1"/>
</dbReference>
<evidence type="ECO:0000256" key="1">
    <source>
        <dbReference type="SAM" id="MobiDB-lite"/>
    </source>
</evidence>
<accession>A0ABS7PUM2</accession>
<feature type="chain" id="PRO_5047449034" evidence="2">
    <location>
        <begin position="31"/>
        <end position="592"/>
    </location>
</feature>
<dbReference type="RefSeq" id="WP_222992070.1">
    <property type="nucleotide sequence ID" value="NZ_JAINVV010000011.1"/>
</dbReference>
<dbReference type="Gene3D" id="1.25.40.10">
    <property type="entry name" value="Tetratricopeptide repeat domain"/>
    <property type="match status" value="2"/>
</dbReference>
<name>A0ABS7PUM2_9SPHN</name>
<dbReference type="PANTHER" id="PTHR45011:SF1">
    <property type="entry name" value="DAP3-BINDING CELL DEATH ENHANCER 1"/>
    <property type="match status" value="1"/>
</dbReference>
<gene>
    <name evidence="3" type="ORF">K7G82_21840</name>
</gene>
<comment type="caution">
    <text evidence="3">The sequence shown here is derived from an EMBL/GenBank/DDBJ whole genome shotgun (WGS) entry which is preliminary data.</text>
</comment>
<dbReference type="EMBL" id="JAINVV010000011">
    <property type="protein sequence ID" value="MBY8824961.1"/>
    <property type="molecule type" value="Genomic_DNA"/>
</dbReference>
<keyword evidence="4" id="KW-1185">Reference proteome</keyword>
<dbReference type="InterPro" id="IPR052748">
    <property type="entry name" value="ISR_Activator"/>
</dbReference>
<dbReference type="InterPro" id="IPR011990">
    <property type="entry name" value="TPR-like_helical_dom_sf"/>
</dbReference>
<dbReference type="SMART" id="SM00671">
    <property type="entry name" value="SEL1"/>
    <property type="match status" value="7"/>
</dbReference>
<dbReference type="SUPFAM" id="SSF81901">
    <property type="entry name" value="HCP-like"/>
    <property type="match status" value="3"/>
</dbReference>
<dbReference type="Pfam" id="PF08238">
    <property type="entry name" value="Sel1"/>
    <property type="match status" value="7"/>
</dbReference>
<feature type="compositionally biased region" description="Low complexity" evidence="1">
    <location>
        <begin position="226"/>
        <end position="235"/>
    </location>
</feature>
<dbReference type="Proteomes" id="UP000706039">
    <property type="component" value="Unassembled WGS sequence"/>
</dbReference>
<organism evidence="3 4">
    <name type="scientific">Sphingomonas colocasiae</name>
    <dbReference type="NCBI Taxonomy" id="1848973"/>
    <lineage>
        <taxon>Bacteria</taxon>
        <taxon>Pseudomonadati</taxon>
        <taxon>Pseudomonadota</taxon>
        <taxon>Alphaproteobacteria</taxon>
        <taxon>Sphingomonadales</taxon>
        <taxon>Sphingomonadaceae</taxon>
        <taxon>Sphingomonas</taxon>
    </lineage>
</organism>
<feature type="signal peptide" evidence="2">
    <location>
        <begin position="1"/>
        <end position="30"/>
    </location>
</feature>
<feature type="region of interest" description="Disordered" evidence="1">
    <location>
        <begin position="211"/>
        <end position="235"/>
    </location>
</feature>
<reference evidence="3 4" key="1">
    <citation type="submission" date="2021-08" db="EMBL/GenBank/DDBJ databases">
        <authorList>
            <person name="Tuo L."/>
        </authorList>
    </citation>
    <scope>NUCLEOTIDE SEQUENCE [LARGE SCALE GENOMIC DNA]</scope>
    <source>
        <strain evidence="3 4">JCM 31229</strain>
    </source>
</reference>
<evidence type="ECO:0000313" key="4">
    <source>
        <dbReference type="Proteomes" id="UP000706039"/>
    </source>
</evidence>